<evidence type="ECO:0000313" key="5">
    <source>
        <dbReference type="Proteomes" id="UP000095553"/>
    </source>
</evidence>
<feature type="transmembrane region" description="Helical" evidence="1">
    <location>
        <begin position="113"/>
        <end position="133"/>
    </location>
</feature>
<evidence type="ECO:0000313" key="7">
    <source>
        <dbReference type="Proteomes" id="UP001644750"/>
    </source>
</evidence>
<dbReference type="EMBL" id="CYXY01000002">
    <property type="protein sequence ID" value="CUM74971.1"/>
    <property type="molecule type" value="Genomic_DNA"/>
</dbReference>
<evidence type="ECO:0000313" key="6">
    <source>
        <dbReference type="Proteomes" id="UP000095598"/>
    </source>
</evidence>
<feature type="transmembrane region" description="Helical" evidence="1">
    <location>
        <begin position="201"/>
        <end position="218"/>
    </location>
</feature>
<keyword evidence="1" id="KW-1133">Transmembrane helix</keyword>
<proteinExistence type="predicted"/>
<name>A0A173RAT2_ANAHA</name>
<feature type="transmembrane region" description="Helical" evidence="1">
    <location>
        <begin position="230"/>
        <end position="247"/>
    </location>
</feature>
<dbReference type="EMBL" id="JAAITB010000004">
    <property type="protein sequence ID" value="NSJ78501.1"/>
    <property type="molecule type" value="Genomic_DNA"/>
</dbReference>
<dbReference type="AlphaFoldDB" id="A0A173RAT2"/>
<sequence length="379" mass="42595">MIGVKLMKKMELSEFAYKCILFLLIIDAAIYNTTVNEVFKDSLHSCCLVVTIAFSILCILVRRYSIKELLAHVSILLLAVMSYIISGNTDMFASILLVVLAWKLNIDDILKMIFSIRFVVFISVVLLSLVGVLKKGSIALTSADKGVLFGYGHANTFAGSAGILIFLMFAICRNNLKKIHFVIAVIADLLIFYFSRARTSLLLMTALVFILLMCKYVKNMDKVILKVAKYFQSILLIIIFGLIFLRAKEMMPRFVDMVDKLMNGRILLSAMNLAYYPVTLIGQKVDLSLIALDNQYYALDNGFVYILIHYGILGSLIIAGFQQKAIMKCIEKKDVVLTTICILILFWMVYEGMMVSATSNFTLLFAGTLIGTDKLKQKE</sequence>
<organism evidence="2 5">
    <name type="scientific">Anaerostipes hadrus</name>
    <dbReference type="NCBI Taxonomy" id="649756"/>
    <lineage>
        <taxon>Bacteria</taxon>
        <taxon>Bacillati</taxon>
        <taxon>Bacillota</taxon>
        <taxon>Clostridia</taxon>
        <taxon>Lachnospirales</taxon>
        <taxon>Lachnospiraceae</taxon>
        <taxon>Anaerostipes</taxon>
    </lineage>
</organism>
<protein>
    <recommendedName>
        <fullName evidence="8">Lipid A core-O-antigen ligase and related enzymes</fullName>
    </recommendedName>
</protein>
<accession>A0A173RAT2</accession>
<feature type="transmembrane region" description="Helical" evidence="1">
    <location>
        <begin position="333"/>
        <end position="350"/>
    </location>
</feature>
<dbReference type="Proteomes" id="UP000095598">
    <property type="component" value="Unassembled WGS sequence"/>
</dbReference>
<reference evidence="4" key="3">
    <citation type="submission" date="2020-02" db="EMBL/GenBank/DDBJ databases">
        <authorList>
            <person name="Littmann E."/>
            <person name="Sorbara M."/>
        </authorList>
    </citation>
    <scope>NUCLEOTIDE SEQUENCE</scope>
    <source>
        <strain evidence="4">MSK.14.57</strain>
    </source>
</reference>
<evidence type="ECO:0000313" key="2">
    <source>
        <dbReference type="EMBL" id="CUM74971.1"/>
    </source>
</evidence>
<evidence type="ECO:0000256" key="1">
    <source>
        <dbReference type="SAM" id="Phobius"/>
    </source>
</evidence>
<feature type="transmembrane region" description="Helical" evidence="1">
    <location>
        <begin position="302"/>
        <end position="321"/>
    </location>
</feature>
<evidence type="ECO:0008006" key="8">
    <source>
        <dbReference type="Google" id="ProtNLM"/>
    </source>
</evidence>
<keyword evidence="1" id="KW-0472">Membrane</keyword>
<evidence type="ECO:0000313" key="4">
    <source>
        <dbReference type="EMBL" id="NSJ78501.1"/>
    </source>
</evidence>
<dbReference type="EMBL" id="CYXT01000007">
    <property type="protein sequence ID" value="CUM89059.1"/>
    <property type="molecule type" value="Genomic_DNA"/>
</dbReference>
<feature type="transmembrane region" description="Helical" evidence="1">
    <location>
        <begin position="42"/>
        <end position="62"/>
    </location>
</feature>
<gene>
    <name evidence="3" type="ORF">ERS852425_01262</name>
    <name evidence="2" type="ORF">ERS852571_00366</name>
    <name evidence="4" type="ORF">G5A72_02620</name>
</gene>
<keyword evidence="1" id="KW-0812">Transmembrane</keyword>
<keyword evidence="7" id="KW-1185">Reference proteome</keyword>
<dbReference type="Proteomes" id="UP001644750">
    <property type="component" value="Unassembled WGS sequence"/>
</dbReference>
<reference evidence="5 6" key="1">
    <citation type="submission" date="2015-09" db="EMBL/GenBank/DDBJ databases">
        <authorList>
            <consortium name="Pathogen Informatics"/>
        </authorList>
    </citation>
    <scope>NUCLEOTIDE SEQUENCE [LARGE SCALE GENOMIC DNA]</scope>
    <source>
        <strain evidence="3 6">2789STDY5608868</strain>
        <strain evidence="2 5">2789STDY5834959</strain>
    </source>
</reference>
<dbReference type="Proteomes" id="UP000095553">
    <property type="component" value="Unassembled WGS sequence"/>
</dbReference>
<evidence type="ECO:0000313" key="3">
    <source>
        <dbReference type="EMBL" id="CUM89059.1"/>
    </source>
</evidence>
<reference evidence="4 7" key="2">
    <citation type="journal article" date="2020" name="Cell Host Microbe">
        <title>Functional and Genomic Variation between Human-Derived Isolates of Lachnospiraceae Reveals Inter- and Intra-Species Diversity.</title>
        <authorList>
            <person name="Sorbara M.T."/>
            <person name="Littmann E.R."/>
            <person name="Fontana E."/>
            <person name="Moody T.U."/>
            <person name="Kohout C.E."/>
            <person name="Gjonbalaj M."/>
            <person name="Eaton V."/>
            <person name="Seok R."/>
            <person name="Leiner I.M."/>
            <person name="Pamer E.G."/>
        </authorList>
    </citation>
    <scope>NUCLEOTIDE SEQUENCE [LARGE SCALE GENOMIC DNA]</scope>
    <source>
        <strain evidence="4 7">MSK.14.57</strain>
    </source>
</reference>
<feature type="transmembrane region" description="Helical" evidence="1">
    <location>
        <begin position="153"/>
        <end position="172"/>
    </location>
</feature>